<comment type="caution">
    <text evidence="4">The sequence shown here is derived from an EMBL/GenBank/DDBJ whole genome shotgun (WGS) entry which is preliminary data.</text>
</comment>
<evidence type="ECO:0000256" key="3">
    <source>
        <dbReference type="ARBA" id="ARBA00022801"/>
    </source>
</evidence>
<dbReference type="Proteomes" id="UP000825935">
    <property type="component" value="Chromosome 6"/>
</dbReference>
<dbReference type="CDD" id="cd01837">
    <property type="entry name" value="SGNH_plant_lipase_like"/>
    <property type="match status" value="1"/>
</dbReference>
<dbReference type="InterPro" id="IPR001087">
    <property type="entry name" value="GDSL"/>
</dbReference>
<dbReference type="InterPro" id="IPR008265">
    <property type="entry name" value="Lipase_GDSL_AS"/>
</dbReference>
<keyword evidence="2" id="KW-0732">Signal</keyword>
<dbReference type="InterPro" id="IPR035669">
    <property type="entry name" value="SGNH_plant_lipase-like"/>
</dbReference>
<comment type="similarity">
    <text evidence="1">Belongs to the 'GDSL' lipolytic enzyme family.</text>
</comment>
<keyword evidence="3" id="KW-0378">Hydrolase</keyword>
<dbReference type="PANTHER" id="PTHR22835">
    <property type="entry name" value="ZINC FINGER FYVE DOMAIN CONTAINING PROTEIN"/>
    <property type="match status" value="1"/>
</dbReference>
<dbReference type="PANTHER" id="PTHR22835:SF659">
    <property type="entry name" value="GDSL LIPASE_ACYLHYDROLASE, PUTATIVE (AFU_ORTHOLOGUE AFUA_2G00510)-RELATED"/>
    <property type="match status" value="1"/>
</dbReference>
<organism evidence="4 5">
    <name type="scientific">Ceratopteris richardii</name>
    <name type="common">Triangle waterfern</name>
    <dbReference type="NCBI Taxonomy" id="49495"/>
    <lineage>
        <taxon>Eukaryota</taxon>
        <taxon>Viridiplantae</taxon>
        <taxon>Streptophyta</taxon>
        <taxon>Embryophyta</taxon>
        <taxon>Tracheophyta</taxon>
        <taxon>Polypodiopsida</taxon>
        <taxon>Polypodiidae</taxon>
        <taxon>Polypodiales</taxon>
        <taxon>Pteridineae</taxon>
        <taxon>Pteridaceae</taxon>
        <taxon>Parkerioideae</taxon>
        <taxon>Ceratopteris</taxon>
    </lineage>
</organism>
<evidence type="ECO:0000313" key="5">
    <source>
        <dbReference type="Proteomes" id="UP000825935"/>
    </source>
</evidence>
<evidence type="ECO:0000313" key="4">
    <source>
        <dbReference type="EMBL" id="KAH7434801.1"/>
    </source>
</evidence>
<dbReference type="GO" id="GO:0016298">
    <property type="term" value="F:lipase activity"/>
    <property type="evidence" value="ECO:0007669"/>
    <property type="project" value="InterPro"/>
</dbReference>
<keyword evidence="5" id="KW-1185">Reference proteome</keyword>
<dbReference type="PROSITE" id="PS01098">
    <property type="entry name" value="LIPASE_GDSL_SER"/>
    <property type="match status" value="1"/>
</dbReference>
<reference evidence="4" key="1">
    <citation type="submission" date="2021-08" db="EMBL/GenBank/DDBJ databases">
        <title>WGS assembly of Ceratopteris richardii.</title>
        <authorList>
            <person name="Marchant D.B."/>
            <person name="Chen G."/>
            <person name="Jenkins J."/>
            <person name="Shu S."/>
            <person name="Leebens-Mack J."/>
            <person name="Grimwood J."/>
            <person name="Schmutz J."/>
            <person name="Soltis P."/>
            <person name="Soltis D."/>
            <person name="Chen Z.-H."/>
        </authorList>
    </citation>
    <scope>NUCLEOTIDE SEQUENCE</scope>
    <source>
        <strain evidence="4">Whitten #5841</strain>
        <tissue evidence="4">Leaf</tissue>
    </source>
</reference>
<name>A0A8T2UEY0_CERRI</name>
<evidence type="ECO:0000256" key="2">
    <source>
        <dbReference type="ARBA" id="ARBA00022729"/>
    </source>
</evidence>
<dbReference type="OrthoDB" id="1600564at2759"/>
<proteinExistence type="inferred from homology"/>
<dbReference type="InterPro" id="IPR036514">
    <property type="entry name" value="SGNH_hydro_sf"/>
</dbReference>
<dbReference type="AlphaFoldDB" id="A0A8T2UEY0"/>
<dbReference type="GO" id="GO:0006629">
    <property type="term" value="P:lipid metabolic process"/>
    <property type="evidence" value="ECO:0007669"/>
    <property type="project" value="InterPro"/>
</dbReference>
<dbReference type="EMBL" id="CM035411">
    <property type="protein sequence ID" value="KAH7434801.1"/>
    <property type="molecule type" value="Genomic_DNA"/>
</dbReference>
<protein>
    <submittedName>
        <fullName evidence="4">Uncharacterized protein</fullName>
    </submittedName>
</protein>
<dbReference type="SUPFAM" id="SSF52266">
    <property type="entry name" value="SGNH hydrolase"/>
    <property type="match status" value="1"/>
</dbReference>
<dbReference type="OMA" id="KIARSWL"/>
<evidence type="ECO:0000256" key="1">
    <source>
        <dbReference type="ARBA" id="ARBA00008668"/>
    </source>
</evidence>
<dbReference type="Gene3D" id="3.40.50.1110">
    <property type="entry name" value="SGNH hydrolase"/>
    <property type="match status" value="1"/>
</dbReference>
<gene>
    <name evidence="4" type="ORF">KP509_06G035000</name>
</gene>
<dbReference type="Pfam" id="PF00657">
    <property type="entry name" value="Lipase_GDSL"/>
    <property type="match status" value="1"/>
</dbReference>
<accession>A0A8T2UEY0</accession>
<sequence>MHRLQSLPFYYLTNSSMPKLLHAQSFYGFSSWLGRSIVAIYSKSPFEDILSALSVCLPLSSLNINLKTIRDSGYNIIKMPAFKSGLPCFNEDWEGRRRCFAPARATKLFATILALIMCNLASALVEEHAAVNESVLCYPAMFVFGDSLSDTGNGALTGNLLFKRTTNRPYGETVPGQPSGRFSDGLLLVDFLARQIGLPLPKPYLDRSADFRTGVNYAVSGSTAQDVEYLRSMLITPLTKYSLDSQINWHISLRTSKSSQRTPSANGYTNGIYVLEIGGNDYIAALGSLKKYSPAYITEELIPLVIAKIQSSTEALYTIGARNFLYVGITPLGCASSLLAMFPSGVKDNNGCLQDLNLLSYNHGLSLLNLIRQLRSTYKDANFVFFDYYGSYKHIIDNNLSFGISNTLDACCGAGPKFPYRFNELLFCNSLSSSLLSTLCPDPNIFINWDGIHFTHNFNSLVFDLAIKKGSYLDPSNAFANCNPSN</sequence>